<reference evidence="2" key="1">
    <citation type="submission" date="2021-11" db="EMBL/GenBank/DDBJ databases">
        <authorList>
            <consortium name="Genoscope - CEA"/>
            <person name="William W."/>
        </authorList>
    </citation>
    <scope>NUCLEOTIDE SEQUENCE</scope>
</reference>
<dbReference type="Proteomes" id="UP000789595">
    <property type="component" value="Unassembled WGS sequence"/>
</dbReference>
<feature type="region of interest" description="Disordered" evidence="1">
    <location>
        <begin position="66"/>
        <end position="86"/>
    </location>
</feature>
<feature type="region of interest" description="Disordered" evidence="1">
    <location>
        <begin position="258"/>
        <end position="341"/>
    </location>
</feature>
<dbReference type="AlphaFoldDB" id="A0A8J2SNY7"/>
<dbReference type="EMBL" id="CAKKNE010000002">
    <property type="protein sequence ID" value="CAH0369949.1"/>
    <property type="molecule type" value="Genomic_DNA"/>
</dbReference>
<sequence length="382" mass="42357">MGRNRYGRRAGWEDPAADRERELLLRDDDRKRRAQDRQKRAIRERDEFLSMQIAQAEFLEAAAAPPVRRRFQDPPPTKAVPRLLPQIETVQGPEYLGGRPDYIKRIDGRRTRAARPVDRFGLPNPEYMEGLLAGPADAAALLKPLDFPAPVQRSPVRFGGGVPEMPAAPSPTNWIAELGTAAATSEPRRPRRRRRSIAAPPPRPSVGSIALAPVAAPRRRRRRPRTPADLKHVKYLLGEQAGGFSAKDLRLVSAFMPNTSEDGATARSPMPKRSPPKRRDGFPSPVAKKSPTASQKRAASLVDDLGNDGKMSREEARELRELLNPNAPVDSPGAAEAKKRAAAERAMRLQFVQGIKKKGMTDFEVSMIQESRKGGRSPGRRR</sequence>
<evidence type="ECO:0000313" key="2">
    <source>
        <dbReference type="EMBL" id="CAH0369949.1"/>
    </source>
</evidence>
<organism evidence="2 3">
    <name type="scientific">Pelagomonas calceolata</name>
    <dbReference type="NCBI Taxonomy" id="35677"/>
    <lineage>
        <taxon>Eukaryota</taxon>
        <taxon>Sar</taxon>
        <taxon>Stramenopiles</taxon>
        <taxon>Ochrophyta</taxon>
        <taxon>Pelagophyceae</taxon>
        <taxon>Pelagomonadales</taxon>
        <taxon>Pelagomonadaceae</taxon>
        <taxon>Pelagomonas</taxon>
    </lineage>
</organism>
<name>A0A8J2SNY7_9STRA</name>
<accession>A0A8J2SNY7</accession>
<feature type="region of interest" description="Disordered" evidence="1">
    <location>
        <begin position="181"/>
        <end position="231"/>
    </location>
</feature>
<protein>
    <submittedName>
        <fullName evidence="2">Uncharacterized protein</fullName>
    </submittedName>
</protein>
<keyword evidence="3" id="KW-1185">Reference proteome</keyword>
<feature type="compositionally biased region" description="Basic and acidic residues" evidence="1">
    <location>
        <begin position="310"/>
        <end position="321"/>
    </location>
</feature>
<gene>
    <name evidence="2" type="ORF">PECAL_2P30960</name>
</gene>
<evidence type="ECO:0000256" key="1">
    <source>
        <dbReference type="SAM" id="MobiDB-lite"/>
    </source>
</evidence>
<comment type="caution">
    <text evidence="2">The sequence shown here is derived from an EMBL/GenBank/DDBJ whole genome shotgun (WGS) entry which is preliminary data.</text>
</comment>
<evidence type="ECO:0000313" key="3">
    <source>
        <dbReference type="Proteomes" id="UP000789595"/>
    </source>
</evidence>
<proteinExistence type="predicted"/>